<protein>
    <submittedName>
        <fullName evidence="3">Uncharacterized protein</fullName>
    </submittedName>
</protein>
<name>A0A8J2PST0_9HEXA</name>
<accession>A0A8J2PST0</accession>
<keyword evidence="1" id="KW-0175">Coiled coil</keyword>
<dbReference type="AlphaFoldDB" id="A0A8J2PST0"/>
<dbReference type="EMBL" id="CAJVCH010539605">
    <property type="protein sequence ID" value="CAG7826391.1"/>
    <property type="molecule type" value="Genomic_DNA"/>
</dbReference>
<proteinExistence type="predicted"/>
<organism evidence="3 4">
    <name type="scientific">Allacma fusca</name>
    <dbReference type="NCBI Taxonomy" id="39272"/>
    <lineage>
        <taxon>Eukaryota</taxon>
        <taxon>Metazoa</taxon>
        <taxon>Ecdysozoa</taxon>
        <taxon>Arthropoda</taxon>
        <taxon>Hexapoda</taxon>
        <taxon>Collembola</taxon>
        <taxon>Symphypleona</taxon>
        <taxon>Sminthuridae</taxon>
        <taxon>Allacma</taxon>
    </lineage>
</organism>
<feature type="region of interest" description="Disordered" evidence="2">
    <location>
        <begin position="171"/>
        <end position="196"/>
    </location>
</feature>
<dbReference type="Proteomes" id="UP000708208">
    <property type="component" value="Unassembled WGS sequence"/>
</dbReference>
<evidence type="ECO:0000256" key="1">
    <source>
        <dbReference type="SAM" id="Coils"/>
    </source>
</evidence>
<gene>
    <name evidence="3" type="ORF">AFUS01_LOCUS36445</name>
</gene>
<feature type="coiled-coil region" evidence="1">
    <location>
        <begin position="59"/>
        <end position="86"/>
    </location>
</feature>
<evidence type="ECO:0000313" key="4">
    <source>
        <dbReference type="Proteomes" id="UP000708208"/>
    </source>
</evidence>
<evidence type="ECO:0000313" key="3">
    <source>
        <dbReference type="EMBL" id="CAG7826391.1"/>
    </source>
</evidence>
<feature type="compositionally biased region" description="Polar residues" evidence="2">
    <location>
        <begin position="180"/>
        <end position="196"/>
    </location>
</feature>
<evidence type="ECO:0000256" key="2">
    <source>
        <dbReference type="SAM" id="MobiDB-lite"/>
    </source>
</evidence>
<comment type="caution">
    <text evidence="3">The sequence shown here is derived from an EMBL/GenBank/DDBJ whole genome shotgun (WGS) entry which is preliminary data.</text>
</comment>
<sequence length="196" mass="22079">MQEKSKCLSELLNEECQLVIIKLTEVLSDWYKQAQAAFIQTEILAKDMTQFEKSMSEFLNTLDNSVESYQTDLELLTNELKELHQENKLGGSSRDHEGDDFSVKTLDADFRGNKSKSSPNRGSSREQHAKSMRKGIKDLCVLQEEVWSMVKENADLVNQFQALTLSLFSSEGSPYPPSLNTPEKSESDVSVSGKSE</sequence>
<reference evidence="3" key="1">
    <citation type="submission" date="2021-06" db="EMBL/GenBank/DDBJ databases">
        <authorList>
            <person name="Hodson N. C."/>
            <person name="Mongue J. A."/>
            <person name="Jaron S. K."/>
        </authorList>
    </citation>
    <scope>NUCLEOTIDE SEQUENCE</scope>
</reference>
<keyword evidence="4" id="KW-1185">Reference proteome</keyword>
<feature type="region of interest" description="Disordered" evidence="2">
    <location>
        <begin position="105"/>
        <end position="130"/>
    </location>
</feature>